<comment type="subcellular location">
    <subcellularLocation>
        <location evidence="1">Membrane</location>
        <topology evidence="1">Multi-pass membrane protein</topology>
    </subcellularLocation>
</comment>
<feature type="transmembrane region" description="Helical" evidence="6">
    <location>
        <begin position="218"/>
        <end position="244"/>
    </location>
</feature>
<evidence type="ECO:0000256" key="5">
    <source>
        <dbReference type="ARBA" id="ARBA00023136"/>
    </source>
</evidence>
<evidence type="ECO:0000256" key="4">
    <source>
        <dbReference type="ARBA" id="ARBA00022989"/>
    </source>
</evidence>
<evidence type="ECO:0000256" key="6">
    <source>
        <dbReference type="SAM" id="Phobius"/>
    </source>
</evidence>
<feature type="transmembrane region" description="Helical" evidence="6">
    <location>
        <begin position="95"/>
        <end position="113"/>
    </location>
</feature>
<dbReference type="Pfam" id="PF03649">
    <property type="entry name" value="UPF0014"/>
    <property type="match status" value="1"/>
</dbReference>
<keyword evidence="3 6" id="KW-0812">Transmembrane</keyword>
<keyword evidence="8" id="KW-1185">Reference proteome</keyword>
<keyword evidence="4 6" id="KW-1133">Transmembrane helix</keyword>
<comment type="similarity">
    <text evidence="2">Belongs to the UPF0014 family.</text>
</comment>
<dbReference type="Proteomes" id="UP001549162">
    <property type="component" value="Unassembled WGS sequence"/>
</dbReference>
<feature type="transmembrane region" description="Helical" evidence="6">
    <location>
        <begin position="6"/>
        <end position="24"/>
    </location>
</feature>
<keyword evidence="5 6" id="KW-0472">Membrane</keyword>
<dbReference type="RefSeq" id="WP_354368526.1">
    <property type="nucleotide sequence ID" value="NZ_JBEPMA010000008.1"/>
</dbReference>
<evidence type="ECO:0000313" key="7">
    <source>
        <dbReference type="EMBL" id="MET3617772.1"/>
    </source>
</evidence>
<proteinExistence type="inferred from homology"/>
<evidence type="ECO:0000313" key="8">
    <source>
        <dbReference type="Proteomes" id="UP001549162"/>
    </source>
</evidence>
<comment type="caution">
    <text evidence="7">The sequence shown here is derived from an EMBL/GenBank/DDBJ whole genome shotgun (WGS) entry which is preliminary data.</text>
</comment>
<name>A0ABV2JAG7_9FIRM</name>
<feature type="transmembrane region" description="Helical" evidence="6">
    <location>
        <begin position="125"/>
        <end position="145"/>
    </location>
</feature>
<organism evidence="7 8">
    <name type="scientific">Peptoniphilus olsenii</name>
    <dbReference type="NCBI Taxonomy" id="411570"/>
    <lineage>
        <taxon>Bacteria</taxon>
        <taxon>Bacillati</taxon>
        <taxon>Bacillota</taxon>
        <taxon>Tissierellia</taxon>
        <taxon>Tissierellales</taxon>
        <taxon>Peptoniphilaceae</taxon>
        <taxon>Peptoniphilus</taxon>
    </lineage>
</organism>
<feature type="transmembrane region" description="Helical" evidence="6">
    <location>
        <begin position="180"/>
        <end position="198"/>
    </location>
</feature>
<dbReference type="InterPro" id="IPR005226">
    <property type="entry name" value="UPF0014_fam"/>
</dbReference>
<dbReference type="PANTHER" id="PTHR30028">
    <property type="entry name" value="UPF0014 INNER MEMBRANE PROTEIN YBBM-RELATED"/>
    <property type="match status" value="1"/>
</dbReference>
<protein>
    <submittedName>
        <fullName evidence="7">ABC transport system permease protein</fullName>
    </submittedName>
</protein>
<feature type="transmembrane region" description="Helical" evidence="6">
    <location>
        <begin position="64"/>
        <end position="83"/>
    </location>
</feature>
<evidence type="ECO:0000256" key="2">
    <source>
        <dbReference type="ARBA" id="ARBA00005268"/>
    </source>
</evidence>
<accession>A0ABV2JAG7</accession>
<feature type="transmembrane region" description="Helical" evidence="6">
    <location>
        <begin position="36"/>
        <end position="58"/>
    </location>
</feature>
<sequence length="255" mass="28075">MNVVELQIGQFLLIYLLLLIVLFIMKRYKVDHTKLLITASVKMTVQLIIAGLILTYIFKNPHPAFTIAYLVAMTLFTIHRVLSKNKDLNKNFKKVIAISISISGLFVIMYFVYLVVGESIFNPQYVIPISGMIMGNVMTGVSLGIKTFKESLVGKRAKVDALLSVGAAPDRILLPFVKQAFETAFLPTLNSMIGMGIVSLPGMMTGQILAGTLPNTAIMYQIAIMIAISTAVTCASFGSLFFGYKTLFDKDTQII</sequence>
<evidence type="ECO:0000256" key="3">
    <source>
        <dbReference type="ARBA" id="ARBA00022692"/>
    </source>
</evidence>
<reference evidence="7 8" key="1">
    <citation type="submission" date="2024-06" db="EMBL/GenBank/DDBJ databases">
        <title>Genomic Encyclopedia of Type Strains, Phase IV (KMG-IV): sequencing the most valuable type-strain genomes for metagenomic binning, comparative biology and taxonomic classification.</title>
        <authorList>
            <person name="Goeker M."/>
        </authorList>
    </citation>
    <scope>NUCLEOTIDE SEQUENCE [LARGE SCALE GENOMIC DNA]</scope>
    <source>
        <strain evidence="7 8">DSM 21460</strain>
    </source>
</reference>
<dbReference type="EMBL" id="JBEPMA010000008">
    <property type="protein sequence ID" value="MET3617772.1"/>
    <property type="molecule type" value="Genomic_DNA"/>
</dbReference>
<dbReference type="PANTHER" id="PTHR30028:SF0">
    <property type="entry name" value="PROTEIN ALUMINUM SENSITIVE 3"/>
    <property type="match status" value="1"/>
</dbReference>
<gene>
    <name evidence="7" type="ORF">ABID14_001406</name>
</gene>
<evidence type="ECO:0000256" key="1">
    <source>
        <dbReference type="ARBA" id="ARBA00004141"/>
    </source>
</evidence>